<dbReference type="AlphaFoldDB" id="A0A7Y0PNA2"/>
<keyword evidence="3" id="KW-1185">Reference proteome</keyword>
<dbReference type="Pfam" id="PF09911">
    <property type="entry name" value="DUF2140"/>
    <property type="match status" value="1"/>
</dbReference>
<accession>A0A7Y0PNA2</accession>
<proteinExistence type="predicted"/>
<keyword evidence="1" id="KW-0812">Transmembrane</keyword>
<evidence type="ECO:0000313" key="2">
    <source>
        <dbReference type="EMBL" id="NMO78151.1"/>
    </source>
</evidence>
<reference evidence="2 3" key="1">
    <citation type="submission" date="2020-04" db="EMBL/GenBank/DDBJ databases">
        <title>Bacillus sp. UniB3 isolated from commercial digestive syrup.</title>
        <authorList>
            <person name="Thorat V."/>
            <person name="Kirdat K."/>
            <person name="Tiwarekar B."/>
            <person name="Yadav A."/>
        </authorList>
    </citation>
    <scope>NUCLEOTIDE SEQUENCE [LARGE SCALE GENOMIC DNA]</scope>
    <source>
        <strain evidence="2 3">UniB3</strain>
    </source>
</reference>
<name>A0A7Y0PNA2_9BACI</name>
<comment type="caution">
    <text evidence="2">The sequence shown here is derived from an EMBL/GenBank/DDBJ whole genome shotgun (WGS) entry which is preliminary data.</text>
</comment>
<dbReference type="RefSeq" id="WP_169188730.1">
    <property type="nucleotide sequence ID" value="NZ_JABBPK010000001.1"/>
</dbReference>
<sequence length="191" mass="22079">MFNNKWKVAFLTLVGVLVVCIIFLAILIFKPVEKSPIIKKKEREEVPFAVTTNREDLTKLINHYLEKEGLNGPIHYEINIADQVELYGTLPIFNTDIQMKLSFEPIALENGDLLLKQKEISIGQLPLPVSYVMNFIANQYNFPEWVDINPEDEEIYVHLTKMDLKNGMLIEAITFDLEQNIIQFNLLLPTE</sequence>
<keyword evidence="1" id="KW-1133">Transmembrane helix</keyword>
<dbReference type="EMBL" id="JABBPK010000001">
    <property type="protein sequence ID" value="NMO78151.1"/>
    <property type="molecule type" value="Genomic_DNA"/>
</dbReference>
<dbReference type="InterPro" id="IPR018672">
    <property type="entry name" value="DUF2140"/>
</dbReference>
<keyword evidence="1" id="KW-0472">Membrane</keyword>
<evidence type="ECO:0000313" key="3">
    <source>
        <dbReference type="Proteomes" id="UP000588491"/>
    </source>
</evidence>
<feature type="transmembrane region" description="Helical" evidence="1">
    <location>
        <begin position="6"/>
        <end position="29"/>
    </location>
</feature>
<gene>
    <name evidence="2" type="ORF">HHU08_14280</name>
</gene>
<organism evidence="2 3">
    <name type="scientific">Niallia alba</name>
    <dbReference type="NCBI Taxonomy" id="2729105"/>
    <lineage>
        <taxon>Bacteria</taxon>
        <taxon>Bacillati</taxon>
        <taxon>Bacillota</taxon>
        <taxon>Bacilli</taxon>
        <taxon>Bacillales</taxon>
        <taxon>Bacillaceae</taxon>
        <taxon>Niallia</taxon>
    </lineage>
</organism>
<dbReference type="Proteomes" id="UP000588491">
    <property type="component" value="Unassembled WGS sequence"/>
</dbReference>
<evidence type="ECO:0000256" key="1">
    <source>
        <dbReference type="SAM" id="Phobius"/>
    </source>
</evidence>
<protein>
    <submittedName>
        <fullName evidence="2">YpmS family protein</fullName>
    </submittedName>
</protein>